<reference evidence="3 4" key="1">
    <citation type="journal article" date="2015" name="Genome Biol. Evol.">
        <title>Comparative Genomics of a Bacterivorous Green Alga Reveals Evolutionary Causalities and Consequences of Phago-Mixotrophic Mode of Nutrition.</title>
        <authorList>
            <person name="Burns J.A."/>
            <person name="Paasch A."/>
            <person name="Narechania A."/>
            <person name="Kim E."/>
        </authorList>
    </citation>
    <scope>NUCLEOTIDE SEQUENCE [LARGE SCALE GENOMIC DNA]</scope>
    <source>
        <strain evidence="3 4">PLY_AMNH</strain>
    </source>
</reference>
<proteinExistence type="predicted"/>
<feature type="signal peptide" evidence="2">
    <location>
        <begin position="1"/>
        <end position="15"/>
    </location>
</feature>
<keyword evidence="4" id="KW-1185">Reference proteome</keyword>
<comment type="caution">
    <text evidence="3">The sequence shown here is derived from an EMBL/GenBank/DDBJ whole genome shotgun (WGS) entry which is preliminary data.</text>
</comment>
<protein>
    <submittedName>
        <fullName evidence="3">Uncharacterized protein</fullName>
    </submittedName>
</protein>
<feature type="region of interest" description="Disordered" evidence="1">
    <location>
        <begin position="186"/>
        <end position="214"/>
    </location>
</feature>
<feature type="compositionally biased region" description="Basic residues" evidence="1">
    <location>
        <begin position="202"/>
        <end position="211"/>
    </location>
</feature>
<organism evidence="3 4">
    <name type="scientific">Cymbomonas tetramitiformis</name>
    <dbReference type="NCBI Taxonomy" id="36881"/>
    <lineage>
        <taxon>Eukaryota</taxon>
        <taxon>Viridiplantae</taxon>
        <taxon>Chlorophyta</taxon>
        <taxon>Pyramimonadophyceae</taxon>
        <taxon>Pyramimonadales</taxon>
        <taxon>Pyramimonadaceae</taxon>
        <taxon>Cymbomonas</taxon>
    </lineage>
</organism>
<evidence type="ECO:0000256" key="2">
    <source>
        <dbReference type="SAM" id="SignalP"/>
    </source>
</evidence>
<evidence type="ECO:0000313" key="3">
    <source>
        <dbReference type="EMBL" id="KAK3268326.1"/>
    </source>
</evidence>
<dbReference type="Proteomes" id="UP001190700">
    <property type="component" value="Unassembled WGS sequence"/>
</dbReference>
<accession>A0AAE0FZY0</accession>
<dbReference type="EMBL" id="LGRX02011893">
    <property type="protein sequence ID" value="KAK3268326.1"/>
    <property type="molecule type" value="Genomic_DNA"/>
</dbReference>
<feature type="chain" id="PRO_5042017042" evidence="2">
    <location>
        <begin position="16"/>
        <end position="321"/>
    </location>
</feature>
<evidence type="ECO:0000256" key="1">
    <source>
        <dbReference type="SAM" id="MobiDB-lite"/>
    </source>
</evidence>
<sequence>MHILLLAFTAQLTEIQLISVKNWEPIENLVGCEALITAFRKSRKDAEAADVAKRAKRKAEKAAEEEAEATDDSEWKDGATVKRKAACWRHYMCSEPGAALAATFSHSEEGEEENVSEHGTGKRHAGQGVRGRVPVEANACNKRAKTCHVDEHDTMVLDSDSAVAEMEIDAAPEAVQEMEKGKMVEQENPSAARQRFSPPAPRWRHHSRTRTSCRDGDSRIPERIWCAHCQARDPSVWRVKLDGIAQCEMQLKSLLQRSPAIHHTRLEYSQDFVFCRNPELYENWEKKLAVLVRHAAKMAAVSKWLPQAVDAGGVMNVEMEP</sequence>
<gene>
    <name evidence="3" type="ORF">CYMTET_23168</name>
</gene>
<dbReference type="AlphaFoldDB" id="A0AAE0FZY0"/>
<feature type="region of interest" description="Disordered" evidence="1">
    <location>
        <begin position="107"/>
        <end position="129"/>
    </location>
</feature>
<keyword evidence="2" id="KW-0732">Signal</keyword>
<evidence type="ECO:0000313" key="4">
    <source>
        <dbReference type="Proteomes" id="UP001190700"/>
    </source>
</evidence>
<name>A0AAE0FZY0_9CHLO</name>